<gene>
    <name evidence="1" type="ORF">K488DRAFT_83595</name>
</gene>
<dbReference type="Proteomes" id="UP000814128">
    <property type="component" value="Unassembled WGS sequence"/>
</dbReference>
<keyword evidence="2" id="KW-1185">Reference proteome</keyword>
<evidence type="ECO:0000313" key="1">
    <source>
        <dbReference type="EMBL" id="KAI0034863.1"/>
    </source>
</evidence>
<reference evidence="1" key="1">
    <citation type="submission" date="2021-02" db="EMBL/GenBank/DDBJ databases">
        <authorList>
            <consortium name="DOE Joint Genome Institute"/>
            <person name="Ahrendt S."/>
            <person name="Looney B.P."/>
            <person name="Miyauchi S."/>
            <person name="Morin E."/>
            <person name="Drula E."/>
            <person name="Courty P.E."/>
            <person name="Chicoki N."/>
            <person name="Fauchery L."/>
            <person name="Kohler A."/>
            <person name="Kuo A."/>
            <person name="Labutti K."/>
            <person name="Pangilinan J."/>
            <person name="Lipzen A."/>
            <person name="Riley R."/>
            <person name="Andreopoulos W."/>
            <person name="He G."/>
            <person name="Johnson J."/>
            <person name="Barry K.W."/>
            <person name="Grigoriev I.V."/>
            <person name="Nagy L."/>
            <person name="Hibbett D."/>
            <person name="Henrissat B."/>
            <person name="Matheny P.B."/>
            <person name="Labbe J."/>
            <person name="Martin F."/>
        </authorList>
    </citation>
    <scope>NUCLEOTIDE SEQUENCE</scope>
    <source>
        <strain evidence="1">EC-137</strain>
    </source>
</reference>
<protein>
    <submittedName>
        <fullName evidence="1">Sphingomyelin phosphodiesterase</fullName>
    </submittedName>
</protein>
<sequence length="604" mass="66104">MRVSAILSQLLALTTAPLCVRAATDNLVQEIISALKQAVDCASCQGILIPAAKALADFGDTAFIDTFTTVCQVLGLEDDDVCAGQFALSGPSVANALRVMDPLGATATKFCFALFGLCNQPSVTPFNVSFPTPTPPTPAVFQSTGGTPFQVVHFSDVHIDRNYTVGSNANCTKPICCRDFADSPANTTDPAGPFGNHQCDAPPDLGSSMIQAIDSLAADARFAILTGDVVAHDTWLVNEGEATIDLQDWTADMAAGLKTTVYPALGNHDTAPVNSFPRNVTSTENVQWVFDLSSDGWERWIGNSAADQVRHDSGSYAAQVPGTNLTVISLNTNFWYIDNLMLYDSNEQIADPNNILAFMVQSLQAVESAGGRAWIIGHIPPGLSDVFHDQSNYYDQVLQRYKNTIAGQFFGHTHVDQFQVAYSDYANRNAQTADGFAWIMPSLTPTSGHPSFRVYDVDPDTYEIMDAHTFIANMSDPNFQTNPTWELFYSARETYGSLLATPPSATESLNATFWHQVTDVFELDTNAFQAYFARRTRDFDVGSCDASCQTTTICDLRAMRSQNNCDVVTPGFNFKREEHQELVVRHECESVTGSIFRRMARMRQ</sequence>
<evidence type="ECO:0000313" key="2">
    <source>
        <dbReference type="Proteomes" id="UP000814128"/>
    </source>
</evidence>
<dbReference type="EMBL" id="MU273493">
    <property type="protein sequence ID" value="KAI0034863.1"/>
    <property type="molecule type" value="Genomic_DNA"/>
</dbReference>
<reference evidence="1" key="2">
    <citation type="journal article" date="2022" name="New Phytol.">
        <title>Evolutionary transition to the ectomycorrhizal habit in the genomes of a hyperdiverse lineage of mushroom-forming fungi.</title>
        <authorList>
            <person name="Looney B."/>
            <person name="Miyauchi S."/>
            <person name="Morin E."/>
            <person name="Drula E."/>
            <person name="Courty P.E."/>
            <person name="Kohler A."/>
            <person name="Kuo A."/>
            <person name="LaButti K."/>
            <person name="Pangilinan J."/>
            <person name="Lipzen A."/>
            <person name="Riley R."/>
            <person name="Andreopoulos W."/>
            <person name="He G."/>
            <person name="Johnson J."/>
            <person name="Nolan M."/>
            <person name="Tritt A."/>
            <person name="Barry K.W."/>
            <person name="Grigoriev I.V."/>
            <person name="Nagy L.G."/>
            <person name="Hibbett D."/>
            <person name="Henrissat B."/>
            <person name="Matheny P.B."/>
            <person name="Labbe J."/>
            <person name="Martin F.M."/>
        </authorList>
    </citation>
    <scope>NUCLEOTIDE SEQUENCE</scope>
    <source>
        <strain evidence="1">EC-137</strain>
    </source>
</reference>
<comment type="caution">
    <text evidence="1">The sequence shown here is derived from an EMBL/GenBank/DDBJ whole genome shotgun (WGS) entry which is preliminary data.</text>
</comment>
<accession>A0ACB8QT48</accession>
<organism evidence="1 2">
    <name type="scientific">Vararia minispora EC-137</name>
    <dbReference type="NCBI Taxonomy" id="1314806"/>
    <lineage>
        <taxon>Eukaryota</taxon>
        <taxon>Fungi</taxon>
        <taxon>Dikarya</taxon>
        <taxon>Basidiomycota</taxon>
        <taxon>Agaricomycotina</taxon>
        <taxon>Agaricomycetes</taxon>
        <taxon>Russulales</taxon>
        <taxon>Lachnocladiaceae</taxon>
        <taxon>Vararia</taxon>
    </lineage>
</organism>
<name>A0ACB8QT48_9AGAM</name>
<proteinExistence type="predicted"/>